<organism evidence="2 3">
    <name type="scientific">Polyrhizophydium stewartii</name>
    <dbReference type="NCBI Taxonomy" id="2732419"/>
    <lineage>
        <taxon>Eukaryota</taxon>
        <taxon>Fungi</taxon>
        <taxon>Fungi incertae sedis</taxon>
        <taxon>Chytridiomycota</taxon>
        <taxon>Chytridiomycota incertae sedis</taxon>
        <taxon>Chytridiomycetes</taxon>
        <taxon>Rhizophydiales</taxon>
        <taxon>Rhizophydiales incertae sedis</taxon>
        <taxon>Polyrhizophydium</taxon>
    </lineage>
</organism>
<feature type="compositionally biased region" description="Polar residues" evidence="1">
    <location>
        <begin position="131"/>
        <end position="140"/>
    </location>
</feature>
<dbReference type="Proteomes" id="UP001527925">
    <property type="component" value="Unassembled WGS sequence"/>
</dbReference>
<feature type="region of interest" description="Disordered" evidence="1">
    <location>
        <begin position="99"/>
        <end position="140"/>
    </location>
</feature>
<gene>
    <name evidence="2" type="ORF">HK105_209052</name>
</gene>
<feature type="compositionally biased region" description="Low complexity" evidence="1">
    <location>
        <begin position="99"/>
        <end position="121"/>
    </location>
</feature>
<evidence type="ECO:0000256" key="1">
    <source>
        <dbReference type="SAM" id="MobiDB-lite"/>
    </source>
</evidence>
<name>A0ABR4MW14_9FUNG</name>
<accession>A0ABR4MW14</accession>
<sequence>MAPMEVSARMAPSADGPQAALVVAGLDVLLPAATAAPGDVSFTLDAGGAGGGGGAAAGGGDPRGVDASFSLAAADRSSRLSLLLALLRPLQRLRASADPLQLQLQMPPPQQQQLQQQQHPLSADDSDGDVSLSSQAPRRA</sequence>
<feature type="region of interest" description="Disordered" evidence="1">
    <location>
        <begin position="40"/>
        <end position="66"/>
    </location>
</feature>
<evidence type="ECO:0000313" key="3">
    <source>
        <dbReference type="Proteomes" id="UP001527925"/>
    </source>
</evidence>
<proteinExistence type="predicted"/>
<comment type="caution">
    <text evidence="2">The sequence shown here is derived from an EMBL/GenBank/DDBJ whole genome shotgun (WGS) entry which is preliminary data.</text>
</comment>
<keyword evidence="3" id="KW-1185">Reference proteome</keyword>
<feature type="compositionally biased region" description="Gly residues" evidence="1">
    <location>
        <begin position="47"/>
        <end position="62"/>
    </location>
</feature>
<reference evidence="2 3" key="1">
    <citation type="submission" date="2023-09" db="EMBL/GenBank/DDBJ databases">
        <title>Pangenome analysis of Batrachochytrium dendrobatidis and related Chytrids.</title>
        <authorList>
            <person name="Yacoub M.N."/>
            <person name="Stajich J.E."/>
            <person name="James T.Y."/>
        </authorList>
    </citation>
    <scope>NUCLEOTIDE SEQUENCE [LARGE SCALE GENOMIC DNA]</scope>
    <source>
        <strain evidence="2 3">JEL0888</strain>
    </source>
</reference>
<evidence type="ECO:0000313" key="2">
    <source>
        <dbReference type="EMBL" id="KAL2911473.1"/>
    </source>
</evidence>
<dbReference type="EMBL" id="JADGIZ020000107">
    <property type="protein sequence ID" value="KAL2911473.1"/>
    <property type="molecule type" value="Genomic_DNA"/>
</dbReference>
<protein>
    <submittedName>
        <fullName evidence="2">Uncharacterized protein</fullName>
    </submittedName>
</protein>